<dbReference type="Gene3D" id="3.40.1740.10">
    <property type="entry name" value="VC0467-like"/>
    <property type="match status" value="1"/>
</dbReference>
<organism evidence="3 4">
    <name type="scientific">Horticoccus luteus</name>
    <dbReference type="NCBI Taxonomy" id="2862869"/>
    <lineage>
        <taxon>Bacteria</taxon>
        <taxon>Pseudomonadati</taxon>
        <taxon>Verrucomicrobiota</taxon>
        <taxon>Opitutia</taxon>
        <taxon>Opitutales</taxon>
        <taxon>Opitutaceae</taxon>
        <taxon>Horticoccus</taxon>
    </lineage>
</organism>
<evidence type="ECO:0000256" key="1">
    <source>
        <dbReference type="ARBA" id="ARBA00009600"/>
    </source>
</evidence>
<protein>
    <recommendedName>
        <fullName evidence="2">UPF0301 protein K0B96_10205</fullName>
    </recommendedName>
</protein>
<keyword evidence="4" id="KW-1185">Reference proteome</keyword>
<dbReference type="PANTHER" id="PTHR30327:SF1">
    <property type="entry name" value="UPF0301 PROTEIN YQGE"/>
    <property type="match status" value="1"/>
</dbReference>
<dbReference type="RefSeq" id="WP_220160801.1">
    <property type="nucleotide sequence ID" value="NZ_CP080507.1"/>
</dbReference>
<dbReference type="InterPro" id="IPR003774">
    <property type="entry name" value="AlgH-like"/>
</dbReference>
<dbReference type="SUPFAM" id="SSF143456">
    <property type="entry name" value="VC0467-like"/>
    <property type="match status" value="1"/>
</dbReference>
<dbReference type="Proteomes" id="UP000825051">
    <property type="component" value="Chromosome"/>
</dbReference>
<reference evidence="3" key="1">
    <citation type="submission" date="2021-08" db="EMBL/GenBank/DDBJ databases">
        <title>Genome of a novel bacterium of the phylum Verrucomicrobia, Oleiharenicola sp. KSB-15.</title>
        <authorList>
            <person name="Chung J.-H."/>
            <person name="Ahn J.-H."/>
            <person name="Yoon Y."/>
            <person name="Kim D.-Y."/>
            <person name="An S.-H."/>
            <person name="Park I."/>
            <person name="Yeon J."/>
        </authorList>
    </citation>
    <scope>NUCLEOTIDE SEQUENCE</scope>
    <source>
        <strain evidence="3">KSB-15</strain>
    </source>
</reference>
<gene>
    <name evidence="3" type="ORF">K0B96_10205</name>
</gene>
<proteinExistence type="inferred from homology"/>
<dbReference type="AlphaFoldDB" id="A0A8F9TTA3"/>
<dbReference type="PANTHER" id="PTHR30327">
    <property type="entry name" value="UNCHARACTERIZED PROTEIN YQGE"/>
    <property type="match status" value="1"/>
</dbReference>
<evidence type="ECO:0000313" key="3">
    <source>
        <dbReference type="EMBL" id="QYM77697.1"/>
    </source>
</evidence>
<dbReference type="EMBL" id="CP080507">
    <property type="protein sequence ID" value="QYM77697.1"/>
    <property type="molecule type" value="Genomic_DNA"/>
</dbReference>
<dbReference type="KEGG" id="ole:K0B96_10205"/>
<name>A0A8F9TTA3_9BACT</name>
<sequence>MTDRPRSTPETLAGSLLLAHPVLRDPNFRRAVILMSAHNAEGAMGVVLNRPAGKSLAELDGGFALTDLASVPIYRGGPVQDEQLILVAWQPQPDGFRLHFGLDPEKAMLLAGEEGTQVRGFLGYAGWSAGQLEGEMERKTWIVSAAPPDLLQHAPDDSLWSVVLGEVDARWKLLANEPDDTTLN</sequence>
<accession>A0A8F9TTA3</accession>
<dbReference type="GO" id="GO:0005829">
    <property type="term" value="C:cytosol"/>
    <property type="evidence" value="ECO:0007669"/>
    <property type="project" value="TreeGrafter"/>
</dbReference>
<dbReference type="HAMAP" id="MF_00758">
    <property type="entry name" value="UPF0301"/>
    <property type="match status" value="1"/>
</dbReference>
<comment type="similarity">
    <text evidence="1 2">Belongs to the UPF0301 (AlgH) family.</text>
</comment>
<evidence type="ECO:0000313" key="4">
    <source>
        <dbReference type="Proteomes" id="UP000825051"/>
    </source>
</evidence>
<dbReference type="Pfam" id="PF02622">
    <property type="entry name" value="DUF179"/>
    <property type="match status" value="1"/>
</dbReference>
<evidence type="ECO:0000256" key="2">
    <source>
        <dbReference type="HAMAP-Rule" id="MF_00758"/>
    </source>
</evidence>